<comment type="catalytic activity">
    <reaction evidence="7">
        <text>a 2'-deoxyadenosine in DNA + S-adenosyl-L-methionine = an N(6)-methyl-2'-deoxyadenosine in DNA + S-adenosyl-L-homocysteine + H(+)</text>
        <dbReference type="Rhea" id="RHEA:15197"/>
        <dbReference type="Rhea" id="RHEA-COMP:12418"/>
        <dbReference type="Rhea" id="RHEA-COMP:12419"/>
        <dbReference type="ChEBI" id="CHEBI:15378"/>
        <dbReference type="ChEBI" id="CHEBI:57856"/>
        <dbReference type="ChEBI" id="CHEBI:59789"/>
        <dbReference type="ChEBI" id="CHEBI:90615"/>
        <dbReference type="ChEBI" id="CHEBI:90616"/>
        <dbReference type="EC" id="2.1.1.72"/>
    </reaction>
</comment>
<gene>
    <name evidence="11" type="ORF">IBLFYP30_01396</name>
</gene>
<dbReference type="GO" id="GO:0016787">
    <property type="term" value="F:hydrolase activity"/>
    <property type="evidence" value="ECO:0007669"/>
    <property type="project" value="UniProtKB-KW"/>
</dbReference>
<evidence type="ECO:0000259" key="8">
    <source>
        <dbReference type="Pfam" id="PF02384"/>
    </source>
</evidence>
<dbReference type="InterPro" id="IPR029063">
    <property type="entry name" value="SAM-dependent_MTases_sf"/>
</dbReference>
<dbReference type="InterPro" id="IPR025931">
    <property type="entry name" value="TaqI_C"/>
</dbReference>
<dbReference type="PROSITE" id="PS00092">
    <property type="entry name" value="N6_MTASE"/>
    <property type="match status" value="1"/>
</dbReference>
<keyword evidence="11" id="KW-0378">Hydrolase</keyword>
<dbReference type="Pfam" id="PF07669">
    <property type="entry name" value="Eco57I"/>
    <property type="match status" value="1"/>
</dbReference>
<evidence type="ECO:0000256" key="2">
    <source>
        <dbReference type="ARBA" id="ARBA00022603"/>
    </source>
</evidence>
<evidence type="ECO:0000256" key="4">
    <source>
        <dbReference type="ARBA" id="ARBA00022691"/>
    </source>
</evidence>
<accession>A0A6N3B3T6</accession>
<evidence type="ECO:0000259" key="10">
    <source>
        <dbReference type="Pfam" id="PF12950"/>
    </source>
</evidence>
<keyword evidence="4" id="KW-0949">S-adenosyl-L-methionine</keyword>
<evidence type="ECO:0000256" key="6">
    <source>
        <dbReference type="ARBA" id="ARBA00023125"/>
    </source>
</evidence>
<dbReference type="GO" id="GO:0008170">
    <property type="term" value="F:N-methyltransferase activity"/>
    <property type="evidence" value="ECO:0007669"/>
    <property type="project" value="InterPro"/>
</dbReference>
<organism evidence="11">
    <name type="scientific">Intestinibacter bartlettii</name>
    <dbReference type="NCBI Taxonomy" id="261299"/>
    <lineage>
        <taxon>Bacteria</taxon>
        <taxon>Bacillati</taxon>
        <taxon>Bacillota</taxon>
        <taxon>Clostridia</taxon>
        <taxon>Peptostreptococcales</taxon>
        <taxon>Peptostreptococcaceae</taxon>
        <taxon>Intestinibacter</taxon>
    </lineage>
</organism>
<dbReference type="PRINTS" id="PR00507">
    <property type="entry name" value="N12N6MTFRASE"/>
</dbReference>
<dbReference type="InterPro" id="IPR002052">
    <property type="entry name" value="DNA_methylase_N6_adenine_CS"/>
</dbReference>
<dbReference type="Gene3D" id="3.40.50.150">
    <property type="entry name" value="Vaccinia Virus protein VP39"/>
    <property type="match status" value="1"/>
</dbReference>
<evidence type="ECO:0000256" key="3">
    <source>
        <dbReference type="ARBA" id="ARBA00022679"/>
    </source>
</evidence>
<evidence type="ECO:0000259" key="9">
    <source>
        <dbReference type="Pfam" id="PF07669"/>
    </source>
</evidence>
<dbReference type="AlphaFoldDB" id="A0A6N3B3T6"/>
<dbReference type="CDD" id="cd02440">
    <property type="entry name" value="AdoMet_MTases"/>
    <property type="match status" value="1"/>
</dbReference>
<dbReference type="Pfam" id="PF02384">
    <property type="entry name" value="N6_Mtase"/>
    <property type="match status" value="1"/>
</dbReference>
<dbReference type="RefSeq" id="WP_156530738.1">
    <property type="nucleotide sequence ID" value="NZ_CACRUE010000022.1"/>
</dbReference>
<evidence type="ECO:0000256" key="1">
    <source>
        <dbReference type="ARBA" id="ARBA00011900"/>
    </source>
</evidence>
<feature type="domain" description="Type II methyltransferase M.TaqI-like" evidence="9">
    <location>
        <begin position="104"/>
        <end position="273"/>
    </location>
</feature>
<reference evidence="11" key="1">
    <citation type="submission" date="2019-11" db="EMBL/GenBank/DDBJ databases">
        <authorList>
            <person name="Feng L."/>
        </authorList>
    </citation>
    <scope>NUCLEOTIDE SEQUENCE</scope>
    <source>
        <strain evidence="11">IbartlettiiLFYP30</strain>
    </source>
</reference>
<dbReference type="InterPro" id="IPR050953">
    <property type="entry name" value="N4_N6_ade-DNA_methylase"/>
</dbReference>
<keyword evidence="6" id="KW-0238">DNA-binding</keyword>
<dbReference type="EMBL" id="CACRUE010000022">
    <property type="protein sequence ID" value="VYT94652.1"/>
    <property type="molecule type" value="Genomic_DNA"/>
</dbReference>
<sequence length="658" mass="78254">MEGSFVVSRKYENKLDIKTRKERGIYYTPYVVVKYILDNTIGKHDIVQNPYPKILDMSCGCGNFLIQAYTMLYKKFYDNIDKLNQRYGQDFICKEDIGLHIIKNCIFGVDTDNDALMILENELKKILKKELREMYKHKPLIRDDDLDEILDEEYLDKLNIFCGDSLKNDLSEVFGVDKFDYIIGNPPYVGQKYLDNNYKKFLYKEFEEVYKNKGDLYFCFYKKILDLLRQDGKSGIITPRYFMQSPSGKYLRSYLVNNSQIEKIIDFLGANLFTGLGVASCIVIFGHKIETDNKNNCLELYKIKDENINIKKIANLEDYINKENFKKINIEIDSLGDTWLMVEQAEFEFYNKIQNKCEYFLEEICESFQGIITGCDKAFVVDKNDKNLQKINGKFLKNWIKNKDIGKYIINNSQSMLIYSNDIKNEEEEEFLVETFLKPYKQKLQNRRECRRNYRKWYELQWGREKYLFEQKKIMYPYKSRSNKFAIDIDNTYGSADIYSFYIKDEYKNEFSYEYLVGLLNSKTYDKYFKIIGKEMGKKVFDYYPNKIMKLKIFKDENYDEIEALSKELVSLSRQKIMVSNELNTYINECNGKTVEKLTISTVQGEFKNNFLEINGYENVAKIQDKKISLLKEKNYLEKKIDFIENKIDERIKKSLNL</sequence>
<protein>
    <recommendedName>
        <fullName evidence="1">site-specific DNA-methyltransferase (adenine-specific)</fullName>
        <ecNumber evidence="1">2.1.1.72</ecNumber>
    </recommendedName>
</protein>
<keyword evidence="2" id="KW-0489">Methyltransferase</keyword>
<dbReference type="GO" id="GO:0009007">
    <property type="term" value="F:site-specific DNA-methyltransferase (adenine-specific) activity"/>
    <property type="evidence" value="ECO:0007669"/>
    <property type="project" value="UniProtKB-EC"/>
</dbReference>
<keyword evidence="3" id="KW-0808">Transferase</keyword>
<dbReference type="Pfam" id="PF12950">
    <property type="entry name" value="TaqI_C"/>
    <property type="match status" value="1"/>
</dbReference>
<keyword evidence="5" id="KW-0680">Restriction system</keyword>
<dbReference type="SUPFAM" id="SSF53335">
    <property type="entry name" value="S-adenosyl-L-methionine-dependent methyltransferases"/>
    <property type="match status" value="1"/>
</dbReference>
<dbReference type="GO" id="GO:0003677">
    <property type="term" value="F:DNA binding"/>
    <property type="evidence" value="ECO:0007669"/>
    <property type="project" value="UniProtKB-KW"/>
</dbReference>
<dbReference type="InterPro" id="IPR011639">
    <property type="entry name" value="MethylTrfase_TaqI-like_dom"/>
</dbReference>
<dbReference type="PANTHER" id="PTHR33841:SF6">
    <property type="entry name" value="TYPE II METHYLTRANSFERASE M.HINDII"/>
    <property type="match status" value="1"/>
</dbReference>
<name>A0A6N3B3T6_9FIRM</name>
<dbReference type="GO" id="GO:0009307">
    <property type="term" value="P:DNA restriction-modification system"/>
    <property type="evidence" value="ECO:0007669"/>
    <property type="project" value="UniProtKB-KW"/>
</dbReference>
<dbReference type="InterPro" id="IPR003356">
    <property type="entry name" value="DNA_methylase_A-5"/>
</dbReference>
<proteinExistence type="predicted"/>
<dbReference type="EC" id="2.1.1.72" evidence="1"/>
<feature type="domain" description="TaqI-like C-terminal specificity" evidence="10">
    <location>
        <begin position="440"/>
        <end position="547"/>
    </location>
</feature>
<feature type="domain" description="DNA methylase adenine-specific" evidence="8">
    <location>
        <begin position="18"/>
        <end position="92"/>
    </location>
</feature>
<dbReference type="GO" id="GO:0032259">
    <property type="term" value="P:methylation"/>
    <property type="evidence" value="ECO:0007669"/>
    <property type="project" value="UniProtKB-KW"/>
</dbReference>
<dbReference type="PANTHER" id="PTHR33841">
    <property type="entry name" value="DNA METHYLTRANSFERASE YEEA-RELATED"/>
    <property type="match status" value="1"/>
</dbReference>
<evidence type="ECO:0000313" key="11">
    <source>
        <dbReference type="EMBL" id="VYT94652.1"/>
    </source>
</evidence>
<evidence type="ECO:0000256" key="5">
    <source>
        <dbReference type="ARBA" id="ARBA00022747"/>
    </source>
</evidence>
<evidence type="ECO:0000256" key="7">
    <source>
        <dbReference type="ARBA" id="ARBA00047942"/>
    </source>
</evidence>